<feature type="transmembrane region" description="Helical" evidence="2">
    <location>
        <begin position="383"/>
        <end position="401"/>
    </location>
</feature>
<comment type="caution">
    <text evidence="4">The sequence shown here is derived from an EMBL/GenBank/DDBJ whole genome shotgun (WGS) entry which is preliminary data.</text>
</comment>
<feature type="transmembrane region" description="Helical" evidence="2">
    <location>
        <begin position="351"/>
        <end position="371"/>
    </location>
</feature>
<accession>A0AAD8QZ07</accession>
<feature type="compositionally biased region" description="Polar residues" evidence="1">
    <location>
        <begin position="843"/>
        <end position="857"/>
    </location>
</feature>
<keyword evidence="2" id="KW-0812">Transmembrane</keyword>
<evidence type="ECO:0000256" key="2">
    <source>
        <dbReference type="SAM" id="Phobius"/>
    </source>
</evidence>
<keyword evidence="2" id="KW-0472">Membrane</keyword>
<name>A0AAD8QZ07_LOLMU</name>
<gene>
    <name evidence="4" type="ORF">QYE76_035433</name>
</gene>
<dbReference type="InterPro" id="IPR007658">
    <property type="entry name" value="DUF594"/>
</dbReference>
<feature type="region of interest" description="Disordered" evidence="1">
    <location>
        <begin position="629"/>
        <end position="649"/>
    </location>
</feature>
<dbReference type="InterPro" id="IPR025315">
    <property type="entry name" value="DUF4220"/>
</dbReference>
<keyword evidence="5" id="KW-1185">Reference proteome</keyword>
<proteinExistence type="predicted"/>
<evidence type="ECO:0000256" key="1">
    <source>
        <dbReference type="SAM" id="MobiDB-lite"/>
    </source>
</evidence>
<feature type="domain" description="DUF4220" evidence="3">
    <location>
        <begin position="52"/>
        <end position="441"/>
    </location>
</feature>
<dbReference type="EMBL" id="JAUUTY010000007">
    <property type="protein sequence ID" value="KAK1611760.1"/>
    <property type="molecule type" value="Genomic_DNA"/>
</dbReference>
<feature type="compositionally biased region" description="Polar residues" evidence="1">
    <location>
        <begin position="629"/>
        <end position="643"/>
    </location>
</feature>
<feature type="region of interest" description="Disordered" evidence="1">
    <location>
        <begin position="825"/>
        <end position="877"/>
    </location>
</feature>
<feature type="transmembrane region" description="Helical" evidence="2">
    <location>
        <begin position="15"/>
        <end position="37"/>
    </location>
</feature>
<evidence type="ECO:0000313" key="5">
    <source>
        <dbReference type="Proteomes" id="UP001231189"/>
    </source>
</evidence>
<reference evidence="4" key="1">
    <citation type="submission" date="2023-07" db="EMBL/GenBank/DDBJ databases">
        <title>A chromosome-level genome assembly of Lolium multiflorum.</title>
        <authorList>
            <person name="Chen Y."/>
            <person name="Copetti D."/>
            <person name="Kolliker R."/>
            <person name="Studer B."/>
        </authorList>
    </citation>
    <scope>NUCLEOTIDE SEQUENCE</scope>
    <source>
        <strain evidence="4">02402/16</strain>
        <tissue evidence="4">Leaf</tissue>
    </source>
</reference>
<dbReference type="AlphaFoldDB" id="A0AAD8QZ07"/>
<dbReference type="Pfam" id="PF04578">
    <property type="entry name" value="DUF594"/>
    <property type="match status" value="1"/>
</dbReference>
<dbReference type="PANTHER" id="PTHR31325">
    <property type="entry name" value="OS01G0798800 PROTEIN-RELATED"/>
    <property type="match status" value="1"/>
</dbReference>
<feature type="compositionally biased region" description="Polar residues" evidence="1">
    <location>
        <begin position="868"/>
        <end position="877"/>
    </location>
</feature>
<organism evidence="4 5">
    <name type="scientific">Lolium multiflorum</name>
    <name type="common">Italian ryegrass</name>
    <name type="synonym">Lolium perenne subsp. multiflorum</name>
    <dbReference type="NCBI Taxonomy" id="4521"/>
    <lineage>
        <taxon>Eukaryota</taxon>
        <taxon>Viridiplantae</taxon>
        <taxon>Streptophyta</taxon>
        <taxon>Embryophyta</taxon>
        <taxon>Tracheophyta</taxon>
        <taxon>Spermatophyta</taxon>
        <taxon>Magnoliopsida</taxon>
        <taxon>Liliopsida</taxon>
        <taxon>Poales</taxon>
        <taxon>Poaceae</taxon>
        <taxon>BOP clade</taxon>
        <taxon>Pooideae</taxon>
        <taxon>Poodae</taxon>
        <taxon>Poeae</taxon>
        <taxon>Poeae Chloroplast Group 2 (Poeae type)</taxon>
        <taxon>Loliodinae</taxon>
        <taxon>Loliinae</taxon>
        <taxon>Lolium</taxon>
    </lineage>
</organism>
<dbReference type="Proteomes" id="UP001231189">
    <property type="component" value="Unassembled WGS sequence"/>
</dbReference>
<dbReference type="Pfam" id="PF13968">
    <property type="entry name" value="DUF4220"/>
    <property type="match status" value="1"/>
</dbReference>
<sequence>MSGFGQKAVERWNDWQLIVLVLLSLSVQLLLVGTAGFRKRTRPRVWSKVYFWTLHVGSRYVATYPLGILSRASTNNPNADIQAFWAALLLFHLGRPDDFTALVLEDNAIWPRQCFELSVQAVITAYVFSRYCVDQDFKRFILPFLLISFAGLLKCGEQVYALKHATMEELIRSVLGTPDAGPDYADTMDRVDGMLRSGVLPSINIDSKRLPRLNSDAPETGDTRANQNTEPQLAVDISVADAQVADETGADQNIEQNRAVINSVADAGDAGETRAKQFNLNIVSSAYSLFSRFKVLFADGLFSFEDRRESQALFSGKDAKWAFKVIEIELSFVYDRLYTKASVSRSNTGKAIRLTSLLLIFAGSLYTFFATVHATQYLRRHRYVTYTLLAGALGTEVVILARYMYSIWSLAGNAWLNCWSVNLVQNRSRWSGYMAQSNLITFCLVNLPSDGWLDSLVVQFYRPSSRGRPDIPSRFVAEIFAFSKSILCYASLIQGGSLQAQANEAVRAAVSQYLQRPSVLDQLQSKGFWNKFDKRKYTPVRDDLKDFIFRQVKEKEGILIAREESYQTTGIPDCCKPFIDCRGDWVLEKEEEYGRLGWSFQGKEFDESLLLWHIATDLCFRRDVNQGNNSTRQQVNSGNGSTDQETKGHMKNGREISNYLLYIMVVHPLMLSSSTTMATKRCRDTCAEARRHILKEHIQSKFSSSNVGGSISEKNAHASLLKVDTKQRASAVKGDKSKSVLWDGCFLAKQLNQIEDGKKWLVISRVWVEMLCYAAVQCGGYQHALRLKEGGELITFVCLLMTHLGMGKHYRTEIGDTYAHLSPFRAQSASRPAPPAQAEGVQENATISRDEASTSGHGKQAATVSIDEASTSGHGHQ</sequence>
<evidence type="ECO:0000259" key="3">
    <source>
        <dbReference type="Pfam" id="PF13968"/>
    </source>
</evidence>
<keyword evidence="2" id="KW-1133">Transmembrane helix</keyword>
<protein>
    <recommendedName>
        <fullName evidence="3">DUF4220 domain-containing protein</fullName>
    </recommendedName>
</protein>
<evidence type="ECO:0000313" key="4">
    <source>
        <dbReference type="EMBL" id="KAK1611760.1"/>
    </source>
</evidence>